<keyword evidence="3" id="KW-0804">Transcription</keyword>
<dbReference type="PANTHER" id="PTHR47506:SF1">
    <property type="entry name" value="HTH-TYPE TRANSCRIPTIONAL REGULATOR YJDC"/>
    <property type="match status" value="1"/>
</dbReference>
<dbReference type="InterPro" id="IPR001647">
    <property type="entry name" value="HTH_TetR"/>
</dbReference>
<dbReference type="PROSITE" id="PS50977">
    <property type="entry name" value="HTH_TETR_2"/>
    <property type="match status" value="1"/>
</dbReference>
<accession>A0A2W2EG79</accession>
<feature type="DNA-binding region" description="H-T-H motif" evidence="4">
    <location>
        <begin position="29"/>
        <end position="48"/>
    </location>
</feature>
<dbReference type="EMBL" id="POUD01000182">
    <property type="protein sequence ID" value="PZG12570.1"/>
    <property type="molecule type" value="Genomic_DNA"/>
</dbReference>
<comment type="caution">
    <text evidence="6">The sequence shown here is derived from an EMBL/GenBank/DDBJ whole genome shotgun (WGS) entry which is preliminary data.</text>
</comment>
<dbReference type="Gene3D" id="1.10.357.10">
    <property type="entry name" value="Tetracycline Repressor, domain 2"/>
    <property type="match status" value="1"/>
</dbReference>
<name>A0A2W2EG79_9ACTN</name>
<evidence type="ECO:0000256" key="3">
    <source>
        <dbReference type="ARBA" id="ARBA00023163"/>
    </source>
</evidence>
<dbReference type="OrthoDB" id="9805134at2"/>
<dbReference type="Pfam" id="PF16925">
    <property type="entry name" value="TetR_C_13"/>
    <property type="match status" value="1"/>
</dbReference>
<keyword evidence="1" id="KW-0805">Transcription regulation</keyword>
<evidence type="ECO:0000256" key="4">
    <source>
        <dbReference type="PROSITE-ProRule" id="PRU00335"/>
    </source>
</evidence>
<dbReference type="Gene3D" id="1.10.10.60">
    <property type="entry name" value="Homeodomain-like"/>
    <property type="match status" value="1"/>
</dbReference>
<dbReference type="RefSeq" id="WP_111182798.1">
    <property type="nucleotide sequence ID" value="NZ_POUD01000182.1"/>
</dbReference>
<dbReference type="AlphaFoldDB" id="A0A2W2EG79"/>
<evidence type="ECO:0000256" key="2">
    <source>
        <dbReference type="ARBA" id="ARBA00023125"/>
    </source>
</evidence>
<keyword evidence="2 4" id="KW-0238">DNA-binding</keyword>
<dbReference type="InterPro" id="IPR009057">
    <property type="entry name" value="Homeodomain-like_sf"/>
</dbReference>
<dbReference type="GO" id="GO:0003677">
    <property type="term" value="F:DNA binding"/>
    <property type="evidence" value="ECO:0007669"/>
    <property type="project" value="UniProtKB-UniRule"/>
</dbReference>
<organism evidence="6 7">
    <name type="scientific">Nonomuraea aridisoli</name>
    <dbReference type="NCBI Taxonomy" id="2070368"/>
    <lineage>
        <taxon>Bacteria</taxon>
        <taxon>Bacillati</taxon>
        <taxon>Actinomycetota</taxon>
        <taxon>Actinomycetes</taxon>
        <taxon>Streptosporangiales</taxon>
        <taxon>Streptosporangiaceae</taxon>
        <taxon>Nonomuraea</taxon>
    </lineage>
</organism>
<evidence type="ECO:0000313" key="7">
    <source>
        <dbReference type="Proteomes" id="UP000249304"/>
    </source>
</evidence>
<feature type="domain" description="HTH tetR-type" evidence="5">
    <location>
        <begin position="6"/>
        <end position="66"/>
    </location>
</feature>
<dbReference type="SUPFAM" id="SSF48498">
    <property type="entry name" value="Tetracyclin repressor-like, C-terminal domain"/>
    <property type="match status" value="1"/>
</dbReference>
<dbReference type="SUPFAM" id="SSF46689">
    <property type="entry name" value="Homeodomain-like"/>
    <property type="match status" value="1"/>
</dbReference>
<proteinExistence type="predicted"/>
<dbReference type="Proteomes" id="UP000249304">
    <property type="component" value="Unassembled WGS sequence"/>
</dbReference>
<reference evidence="6 7" key="1">
    <citation type="submission" date="2018-01" db="EMBL/GenBank/DDBJ databases">
        <title>Draft genome sequence of Nonomuraea sp. KC333.</title>
        <authorList>
            <person name="Sahin N."/>
            <person name="Saygin H."/>
            <person name="Ay H."/>
        </authorList>
    </citation>
    <scope>NUCLEOTIDE SEQUENCE [LARGE SCALE GENOMIC DNA]</scope>
    <source>
        <strain evidence="6 7">KC333</strain>
    </source>
</reference>
<dbReference type="Pfam" id="PF00440">
    <property type="entry name" value="TetR_N"/>
    <property type="match status" value="1"/>
</dbReference>
<dbReference type="InterPro" id="IPR011075">
    <property type="entry name" value="TetR_C"/>
</dbReference>
<dbReference type="InterPro" id="IPR036271">
    <property type="entry name" value="Tet_transcr_reg_TetR-rel_C_sf"/>
</dbReference>
<sequence length="190" mass="20751">MARPRTFEEDHALEAAMRAFWNAGYEATSTQDLCAATGLGRSSIYNTFVGKRELFVKALRRYTGQRNARLAEVMESDLPIREKVRTVLWWAVDADPADPPGCLVVNTAVELGPRDGEIAELVRRDGERRVEIMRAALERAHARGELAPDKDPLALARFVSATVGGLRVSARGGADRSALESIANVALGAF</sequence>
<dbReference type="PANTHER" id="PTHR47506">
    <property type="entry name" value="TRANSCRIPTIONAL REGULATORY PROTEIN"/>
    <property type="match status" value="1"/>
</dbReference>
<protein>
    <submittedName>
        <fullName evidence="6">TetR family transcriptional regulator</fullName>
    </submittedName>
</protein>
<evidence type="ECO:0000259" key="5">
    <source>
        <dbReference type="PROSITE" id="PS50977"/>
    </source>
</evidence>
<evidence type="ECO:0000313" key="6">
    <source>
        <dbReference type="EMBL" id="PZG12570.1"/>
    </source>
</evidence>
<keyword evidence="7" id="KW-1185">Reference proteome</keyword>
<gene>
    <name evidence="6" type="ORF">C1J01_32485</name>
</gene>
<evidence type="ECO:0000256" key="1">
    <source>
        <dbReference type="ARBA" id="ARBA00023015"/>
    </source>
</evidence>